<dbReference type="Gene3D" id="3.90.226.10">
    <property type="entry name" value="2-enoyl-CoA Hydratase, Chain A, domain 1"/>
    <property type="match status" value="1"/>
</dbReference>
<dbReference type="Pfam" id="PF00378">
    <property type="entry name" value="ECH_1"/>
    <property type="match status" value="1"/>
</dbReference>
<evidence type="ECO:0000256" key="3">
    <source>
        <dbReference type="ARBA" id="ARBA00023239"/>
    </source>
</evidence>
<keyword evidence="8" id="KW-1185">Reference proteome</keyword>
<organism evidence="7 8">
    <name type="scientific">Streptomyces muensis</name>
    <dbReference type="NCBI Taxonomy" id="1077944"/>
    <lineage>
        <taxon>Bacteria</taxon>
        <taxon>Bacillati</taxon>
        <taxon>Actinomycetota</taxon>
        <taxon>Actinomycetes</taxon>
        <taxon>Kitasatosporales</taxon>
        <taxon>Streptomycetaceae</taxon>
        <taxon>Streptomyces</taxon>
    </lineage>
</organism>
<protein>
    <recommendedName>
        <fullName evidence="2">enoyl-CoA hydratase</fullName>
        <ecNumber evidence="2">4.2.1.17</ecNumber>
    </recommendedName>
</protein>
<gene>
    <name evidence="7" type="ORF">L0P92_03225</name>
</gene>
<proteinExistence type="inferred from homology"/>
<reference evidence="7" key="1">
    <citation type="submission" date="2022-01" db="EMBL/GenBank/DDBJ databases">
        <title>Draft Genome Sequences of Seven Type Strains of the Genus Streptomyces.</title>
        <authorList>
            <person name="Aziz S."/>
            <person name="Coretto E."/>
            <person name="Chronakova A."/>
            <person name="Sproer C."/>
            <person name="Huber K."/>
            <person name="Nouioui I."/>
            <person name="Gross H."/>
        </authorList>
    </citation>
    <scope>NUCLEOTIDE SEQUENCE</scope>
    <source>
        <strain evidence="7">DSM 103493</strain>
    </source>
</reference>
<dbReference type="PANTHER" id="PTHR11941">
    <property type="entry name" value="ENOYL-COA HYDRATASE-RELATED"/>
    <property type="match status" value="1"/>
</dbReference>
<accession>A0A9X1PS93</accession>
<dbReference type="CDD" id="cd06558">
    <property type="entry name" value="crotonase-like"/>
    <property type="match status" value="1"/>
</dbReference>
<comment type="caution">
    <text evidence="7">The sequence shown here is derived from an EMBL/GenBank/DDBJ whole genome shotgun (WGS) entry which is preliminary data.</text>
</comment>
<keyword evidence="3" id="KW-0456">Lyase</keyword>
<sequence length="257" mass="27210">MTLHHDEVPGENGTIVVVTLDNPPVNTLSRELMRQLLEYVDKWHDDENTAVVVLASAVPHTFTAGGDVSELLAAASSAEDVAAHTELTDILFGRLSALPQPVVAAVDGVAAGGGLELLLCCDLVVASDRSRFGTPEVTLGLIPGAGGTQRLPRRVGPGPALDLLLTGRLVDADHAQAIGLVNEITAPEETRNRALRLADRMARLPRSAVRAAKTAARAATHLPLPDGLARERELFTGLLLESTARDRLAGFVRGERL</sequence>
<evidence type="ECO:0000256" key="6">
    <source>
        <dbReference type="RuleBase" id="RU003707"/>
    </source>
</evidence>
<dbReference type="EC" id="4.2.1.17" evidence="2"/>
<comment type="catalytic activity">
    <reaction evidence="5">
        <text>a 4-saturated-(3S)-3-hydroxyacyl-CoA = a (3E)-enoyl-CoA + H2O</text>
        <dbReference type="Rhea" id="RHEA:20724"/>
        <dbReference type="ChEBI" id="CHEBI:15377"/>
        <dbReference type="ChEBI" id="CHEBI:58521"/>
        <dbReference type="ChEBI" id="CHEBI:137480"/>
        <dbReference type="EC" id="4.2.1.17"/>
    </reaction>
</comment>
<evidence type="ECO:0000256" key="1">
    <source>
        <dbReference type="ARBA" id="ARBA00005254"/>
    </source>
</evidence>
<evidence type="ECO:0000256" key="4">
    <source>
        <dbReference type="ARBA" id="ARBA00023709"/>
    </source>
</evidence>
<dbReference type="SUPFAM" id="SSF52096">
    <property type="entry name" value="ClpP/crotonase"/>
    <property type="match status" value="1"/>
</dbReference>
<dbReference type="AlphaFoldDB" id="A0A9X1PS93"/>
<evidence type="ECO:0000256" key="2">
    <source>
        <dbReference type="ARBA" id="ARBA00012076"/>
    </source>
</evidence>
<dbReference type="FunFam" id="3.90.226.10:FF:000009">
    <property type="entry name" value="Carnitinyl-CoA dehydratase"/>
    <property type="match status" value="1"/>
</dbReference>
<dbReference type="GO" id="GO:0004300">
    <property type="term" value="F:enoyl-CoA hydratase activity"/>
    <property type="evidence" value="ECO:0007669"/>
    <property type="project" value="UniProtKB-EC"/>
</dbReference>
<dbReference type="EMBL" id="JAKEIP010000006">
    <property type="protein sequence ID" value="MCF1592582.1"/>
    <property type="molecule type" value="Genomic_DNA"/>
</dbReference>
<dbReference type="InterPro" id="IPR029045">
    <property type="entry name" value="ClpP/crotonase-like_dom_sf"/>
</dbReference>
<dbReference type="InterPro" id="IPR018376">
    <property type="entry name" value="Enoyl-CoA_hyd/isom_CS"/>
</dbReference>
<dbReference type="PROSITE" id="PS00166">
    <property type="entry name" value="ENOYL_COA_HYDRATASE"/>
    <property type="match status" value="1"/>
</dbReference>
<dbReference type="RefSeq" id="WP_234760893.1">
    <property type="nucleotide sequence ID" value="NZ_JAKEIP010000006.1"/>
</dbReference>
<dbReference type="GO" id="GO:0006635">
    <property type="term" value="P:fatty acid beta-oxidation"/>
    <property type="evidence" value="ECO:0007669"/>
    <property type="project" value="TreeGrafter"/>
</dbReference>
<comment type="catalytic activity">
    <reaction evidence="4">
        <text>a (3S)-3-hydroxyacyl-CoA = a (2E)-enoyl-CoA + H2O</text>
        <dbReference type="Rhea" id="RHEA:16105"/>
        <dbReference type="ChEBI" id="CHEBI:15377"/>
        <dbReference type="ChEBI" id="CHEBI:57318"/>
        <dbReference type="ChEBI" id="CHEBI:58856"/>
        <dbReference type="EC" id="4.2.1.17"/>
    </reaction>
</comment>
<dbReference type="InterPro" id="IPR001753">
    <property type="entry name" value="Enoyl-CoA_hydra/iso"/>
</dbReference>
<dbReference type="PANTHER" id="PTHR11941:SF54">
    <property type="entry name" value="ENOYL-COA HYDRATASE, MITOCHONDRIAL"/>
    <property type="match status" value="1"/>
</dbReference>
<evidence type="ECO:0000256" key="5">
    <source>
        <dbReference type="ARBA" id="ARBA00023717"/>
    </source>
</evidence>
<comment type="similarity">
    <text evidence="1 6">Belongs to the enoyl-CoA hydratase/isomerase family.</text>
</comment>
<name>A0A9X1PS93_STRM4</name>
<evidence type="ECO:0000313" key="7">
    <source>
        <dbReference type="EMBL" id="MCF1592582.1"/>
    </source>
</evidence>
<dbReference type="Proteomes" id="UP001139384">
    <property type="component" value="Unassembled WGS sequence"/>
</dbReference>
<evidence type="ECO:0000313" key="8">
    <source>
        <dbReference type="Proteomes" id="UP001139384"/>
    </source>
</evidence>